<accession>F8F9E6</accession>
<sequence>MNKAQRLLHILMTMQAHRKFNLKELTEEFGVSKRTILRDLQELSELGVPLYSELGVHGGYQLLRDRMLPPIHFSDKEAVALFLVAESLKGYPMLPFEAEVESALKKFYHYSPPSTKEKIEKLRSHVLFHVQERGLDTPYLTSLLEASLEGRIVTITYEAEKGTSERDIQPIGVYTASGLWYCPAYCFRSREPRLFRADRITALKIVEDQSRRIDPPGYDLRDWFTGRPSGETAELVIHLTRAGAVRAKSDPLLAEGLTVHADGRGCVRRAAAISDLSCLADTLLGYGAKAEVEAPALLREMLLQRVNEIRELYAGAGG</sequence>
<dbReference type="GO" id="GO:0003700">
    <property type="term" value="F:DNA-binding transcription factor activity"/>
    <property type="evidence" value="ECO:0007669"/>
    <property type="project" value="InterPro"/>
</dbReference>
<dbReference type="InterPro" id="IPR028349">
    <property type="entry name" value="PafC-like"/>
</dbReference>
<dbReference type="KEGG" id="pms:KNP414_05111"/>
<dbReference type="SMART" id="SM00420">
    <property type="entry name" value="HTH_DEOR"/>
    <property type="match status" value="1"/>
</dbReference>
<keyword evidence="1" id="KW-0805">Transcription regulation</keyword>
<dbReference type="Pfam" id="PF08279">
    <property type="entry name" value="HTH_11"/>
    <property type="match status" value="1"/>
</dbReference>
<gene>
    <name evidence="4" type="ordered locus">KNP414_05111</name>
</gene>
<dbReference type="InterPro" id="IPR013196">
    <property type="entry name" value="HTH_11"/>
</dbReference>
<dbReference type="PROSITE" id="PS52050">
    <property type="entry name" value="WYL"/>
    <property type="match status" value="1"/>
</dbReference>
<dbReference type="PANTHER" id="PTHR34580">
    <property type="match status" value="1"/>
</dbReference>
<dbReference type="EMBL" id="CP002869">
    <property type="protein sequence ID" value="AEI43635.1"/>
    <property type="molecule type" value="Genomic_DNA"/>
</dbReference>
<proteinExistence type="predicted"/>
<dbReference type="InterPro" id="IPR026881">
    <property type="entry name" value="WYL_dom"/>
</dbReference>
<evidence type="ECO:0000256" key="1">
    <source>
        <dbReference type="ARBA" id="ARBA00023015"/>
    </source>
</evidence>
<dbReference type="InterPro" id="IPR051534">
    <property type="entry name" value="CBASS_pafABC_assoc_protein"/>
</dbReference>
<reference evidence="5" key="1">
    <citation type="submission" date="2011-06" db="EMBL/GenBank/DDBJ databases">
        <title>Complete genome sequence of Paenibacillus mucilaginosus KNP414.</title>
        <authorList>
            <person name="Wang J."/>
            <person name="Hu S."/>
            <person name="Hu X."/>
            <person name="Zhang B."/>
            <person name="Dong D."/>
            <person name="Zhang S."/>
            <person name="Zhao K."/>
            <person name="Wu D."/>
        </authorList>
    </citation>
    <scope>NUCLEOTIDE SEQUENCE [LARGE SCALE GENOMIC DNA]</scope>
    <source>
        <strain evidence="5">KNP414</strain>
    </source>
</reference>
<dbReference type="AlphaFoldDB" id="F8F9E6"/>
<dbReference type="HOGENOM" id="CLU_041141_5_2_9"/>
<dbReference type="InterPro" id="IPR036388">
    <property type="entry name" value="WH-like_DNA-bd_sf"/>
</dbReference>
<evidence type="ECO:0000313" key="4">
    <source>
        <dbReference type="EMBL" id="AEI43635.1"/>
    </source>
</evidence>
<evidence type="ECO:0000259" key="3">
    <source>
        <dbReference type="PROSITE" id="PS51000"/>
    </source>
</evidence>
<dbReference type="PROSITE" id="PS51000">
    <property type="entry name" value="HTH_DEOR_2"/>
    <property type="match status" value="1"/>
</dbReference>
<reference evidence="4 5" key="2">
    <citation type="journal article" date="2013" name="Genome Announc.">
        <title>Genome Sequence of Growth-Improving Paenibacillus mucilaginosus Strain KNP414.</title>
        <authorList>
            <person name="Lu J.J."/>
            <person name="Wang J.F."/>
            <person name="Hu X.F."/>
        </authorList>
    </citation>
    <scope>NUCLEOTIDE SEQUENCE [LARGE SCALE GENOMIC DNA]</scope>
    <source>
        <strain evidence="4 5">KNP414</strain>
    </source>
</reference>
<dbReference type="Pfam" id="PF13280">
    <property type="entry name" value="WYL"/>
    <property type="match status" value="1"/>
</dbReference>
<evidence type="ECO:0000256" key="2">
    <source>
        <dbReference type="ARBA" id="ARBA00023163"/>
    </source>
</evidence>
<organism evidence="4 5">
    <name type="scientific">Paenibacillus mucilaginosus (strain KNP414)</name>
    <dbReference type="NCBI Taxonomy" id="1036673"/>
    <lineage>
        <taxon>Bacteria</taxon>
        <taxon>Bacillati</taxon>
        <taxon>Bacillota</taxon>
        <taxon>Bacilli</taxon>
        <taxon>Bacillales</taxon>
        <taxon>Paenibacillaceae</taxon>
        <taxon>Paenibacillus</taxon>
    </lineage>
</organism>
<protein>
    <recommendedName>
        <fullName evidence="3">HTH deoR-type domain-containing protein</fullName>
    </recommendedName>
</protein>
<dbReference type="PIRSF" id="PIRSF016838">
    <property type="entry name" value="PafC"/>
    <property type="match status" value="1"/>
</dbReference>
<name>F8F9E6_PAEMK</name>
<dbReference type="RefSeq" id="WP_013918788.1">
    <property type="nucleotide sequence ID" value="NC_015690.1"/>
</dbReference>
<dbReference type="SUPFAM" id="SSF46785">
    <property type="entry name" value="Winged helix' DNA-binding domain"/>
    <property type="match status" value="1"/>
</dbReference>
<dbReference type="Proteomes" id="UP000006620">
    <property type="component" value="Chromosome"/>
</dbReference>
<feature type="domain" description="HTH deoR-type" evidence="3">
    <location>
        <begin position="3"/>
        <end position="62"/>
    </location>
</feature>
<dbReference type="PANTHER" id="PTHR34580:SF9">
    <property type="entry name" value="SLL5097 PROTEIN"/>
    <property type="match status" value="1"/>
</dbReference>
<dbReference type="Gene3D" id="1.10.10.10">
    <property type="entry name" value="Winged helix-like DNA-binding domain superfamily/Winged helix DNA-binding domain"/>
    <property type="match status" value="1"/>
</dbReference>
<keyword evidence="2" id="KW-0804">Transcription</keyword>
<dbReference type="InterPro" id="IPR036390">
    <property type="entry name" value="WH_DNA-bd_sf"/>
</dbReference>
<dbReference type="Pfam" id="PF25583">
    <property type="entry name" value="WCX"/>
    <property type="match status" value="1"/>
</dbReference>
<dbReference type="InterPro" id="IPR001034">
    <property type="entry name" value="DeoR_HTH"/>
</dbReference>
<dbReference type="PATRIC" id="fig|1036673.3.peg.4726"/>
<dbReference type="InterPro" id="IPR057727">
    <property type="entry name" value="WCX_dom"/>
</dbReference>
<evidence type="ECO:0000313" key="5">
    <source>
        <dbReference type="Proteomes" id="UP000006620"/>
    </source>
</evidence>